<dbReference type="InterPro" id="IPR009459">
    <property type="entry name" value="MucBP_dom"/>
</dbReference>
<dbReference type="Proteomes" id="UP000630615">
    <property type="component" value="Unassembled WGS sequence"/>
</dbReference>
<feature type="domain" description="MucBP" evidence="3">
    <location>
        <begin position="380"/>
        <end position="442"/>
    </location>
</feature>
<dbReference type="InterPro" id="IPR032675">
    <property type="entry name" value="LRR_dom_sf"/>
</dbReference>
<name>A0ABQ1PH80_9ENTE</name>
<accession>A0ABQ1PH80</accession>
<dbReference type="RefSeq" id="WP_088270758.1">
    <property type="nucleotide sequence ID" value="NZ_BMKI01000007.1"/>
</dbReference>
<feature type="region of interest" description="Disordered" evidence="2">
    <location>
        <begin position="575"/>
        <end position="601"/>
    </location>
</feature>
<dbReference type="InterPro" id="IPR054360">
    <property type="entry name" value="InlK_D2"/>
</dbReference>
<evidence type="ECO:0000259" key="3">
    <source>
        <dbReference type="Pfam" id="PF06458"/>
    </source>
</evidence>
<protein>
    <recommendedName>
        <fullName evidence="7">MucBP domain-containing protein</fullName>
    </recommendedName>
</protein>
<feature type="domain" description="Internalin K" evidence="4">
    <location>
        <begin position="260"/>
        <end position="371"/>
    </location>
</feature>
<dbReference type="Pfam" id="PF06458">
    <property type="entry name" value="MucBP"/>
    <property type="match status" value="3"/>
</dbReference>
<dbReference type="Gene3D" id="3.80.10.10">
    <property type="entry name" value="Ribonuclease Inhibitor"/>
    <property type="match status" value="1"/>
</dbReference>
<evidence type="ECO:0000313" key="6">
    <source>
        <dbReference type="Proteomes" id="UP000630615"/>
    </source>
</evidence>
<evidence type="ECO:0000259" key="4">
    <source>
        <dbReference type="Pfam" id="PF22122"/>
    </source>
</evidence>
<keyword evidence="6" id="KW-1185">Reference proteome</keyword>
<feature type="domain" description="MucBP" evidence="3">
    <location>
        <begin position="449"/>
        <end position="510"/>
    </location>
</feature>
<dbReference type="EMBL" id="BMKI01000007">
    <property type="protein sequence ID" value="GGC97170.1"/>
    <property type="molecule type" value="Genomic_DNA"/>
</dbReference>
<evidence type="ECO:0000256" key="2">
    <source>
        <dbReference type="SAM" id="MobiDB-lite"/>
    </source>
</evidence>
<organism evidence="5 6">
    <name type="scientific">Enterococcus wangshanyuanii</name>
    <dbReference type="NCBI Taxonomy" id="2005703"/>
    <lineage>
        <taxon>Bacteria</taxon>
        <taxon>Bacillati</taxon>
        <taxon>Bacillota</taxon>
        <taxon>Bacilli</taxon>
        <taxon>Lactobacillales</taxon>
        <taxon>Enterococcaceae</taxon>
        <taxon>Enterococcus</taxon>
    </lineage>
</organism>
<evidence type="ECO:0008006" key="7">
    <source>
        <dbReference type="Google" id="ProtNLM"/>
    </source>
</evidence>
<comment type="caution">
    <text evidence="5">The sequence shown here is derived from an EMBL/GenBank/DDBJ whole genome shotgun (WGS) entry which is preliminary data.</text>
</comment>
<evidence type="ECO:0000313" key="5">
    <source>
        <dbReference type="EMBL" id="GGC97170.1"/>
    </source>
</evidence>
<feature type="compositionally biased region" description="Basic and acidic residues" evidence="2">
    <location>
        <begin position="585"/>
        <end position="597"/>
    </location>
</feature>
<dbReference type="Pfam" id="PF22122">
    <property type="entry name" value="InlK_D2"/>
    <property type="match status" value="1"/>
</dbReference>
<dbReference type="SUPFAM" id="SSF52058">
    <property type="entry name" value="L domain-like"/>
    <property type="match status" value="1"/>
</dbReference>
<keyword evidence="1" id="KW-0677">Repeat</keyword>
<proteinExistence type="predicted"/>
<feature type="domain" description="MucBP" evidence="3">
    <location>
        <begin position="603"/>
        <end position="637"/>
    </location>
</feature>
<sequence length="640" mass="69727">MINFKKTFFPSALCVGLYLFSNDPIEVIASNPEDLTVVEQTTSTLPGNKMDAQVPVPNSIDTEQELVPDTVLKEAILTTLGKSPASNLTKQDMAALISLNIPSDKSAQISDLSGLEYAVNLTDLFLLTSKVTDFSPLEQLTNLVFVRLGGSSLTSDNFPDLKKSTGITHISASSAQLTNDVFPKLTQFPELQRLYLDSNIGITTIEPLKVLPKLRSISIQFCGVTDFTVINAFPALNDLAAFGQNTGRMNSATTITRSALTYNAEQETLFIPFSLMPDRLTNFDGYLPPFSTSNSANEMILKFNGSQLPENRLQVSEQGITVLHVTPAESSNLSTMYYNARINNPVGSYATPPNLSFYSISAGTYLQNFTIVDDPILGAPVTINFRDRTGNDIVEPLILNGNIDEPFQAQPKDLADWILITSPDHAEGKFTQEAQELTFIYEKAEGAAVTVLYTDDKDTPLAASDTLSGQLGATYQSQPKSIENYQLIQQIGHSEGTFTKQAQTIHYIYKKVESVTVPSVDEPLISNVLPETGTVTQPLAFLSHSATVQTHTNQLPDKTVQTVDAIQQPLLPETSAGFKKPRAAVNEKKAPKKDDMNAGKGSVTVKFVDEKGNELAKSNTLTGKIGESYKVTAKKTPRSK</sequence>
<reference evidence="6" key="1">
    <citation type="journal article" date="2019" name="Int. J. Syst. Evol. Microbiol.">
        <title>The Global Catalogue of Microorganisms (GCM) 10K type strain sequencing project: providing services to taxonomists for standard genome sequencing and annotation.</title>
        <authorList>
            <consortium name="The Broad Institute Genomics Platform"/>
            <consortium name="The Broad Institute Genome Sequencing Center for Infectious Disease"/>
            <person name="Wu L."/>
            <person name="Ma J."/>
        </authorList>
    </citation>
    <scope>NUCLEOTIDE SEQUENCE [LARGE SCALE GENOMIC DNA]</scope>
    <source>
        <strain evidence="6">CGMCC 1.15942</strain>
    </source>
</reference>
<dbReference type="InterPro" id="IPR001611">
    <property type="entry name" value="Leu-rich_rpt"/>
</dbReference>
<gene>
    <name evidence="5" type="ORF">GCM10011573_28400</name>
</gene>
<dbReference type="Gene3D" id="3.10.20.320">
    <property type="entry name" value="Putative peptidoglycan bound protein (lpxtg motif)"/>
    <property type="match status" value="3"/>
</dbReference>
<dbReference type="PROSITE" id="PS51450">
    <property type="entry name" value="LRR"/>
    <property type="match status" value="1"/>
</dbReference>
<evidence type="ECO:0000256" key="1">
    <source>
        <dbReference type="ARBA" id="ARBA00022737"/>
    </source>
</evidence>
<dbReference type="Gene3D" id="2.60.40.3890">
    <property type="match status" value="1"/>
</dbReference>